<comment type="catalytic activity">
    <reaction evidence="3">
        <text>an aldehyde + NAD(+) + H2O = a carboxylate + NADH + 2 H(+)</text>
        <dbReference type="Rhea" id="RHEA:16185"/>
        <dbReference type="ChEBI" id="CHEBI:15377"/>
        <dbReference type="ChEBI" id="CHEBI:15378"/>
        <dbReference type="ChEBI" id="CHEBI:17478"/>
        <dbReference type="ChEBI" id="CHEBI:29067"/>
        <dbReference type="ChEBI" id="CHEBI:57540"/>
        <dbReference type="ChEBI" id="CHEBI:57945"/>
        <dbReference type="EC" id="1.2.1.3"/>
    </reaction>
</comment>
<organism evidence="5 6">
    <name type="scientific">Extremus antarcticus</name>
    <dbReference type="NCBI Taxonomy" id="702011"/>
    <lineage>
        <taxon>Eukaryota</taxon>
        <taxon>Fungi</taxon>
        <taxon>Dikarya</taxon>
        <taxon>Ascomycota</taxon>
        <taxon>Pezizomycotina</taxon>
        <taxon>Dothideomycetes</taxon>
        <taxon>Dothideomycetidae</taxon>
        <taxon>Mycosphaerellales</taxon>
        <taxon>Extremaceae</taxon>
        <taxon>Extremus</taxon>
    </lineage>
</organism>
<evidence type="ECO:0000313" key="5">
    <source>
        <dbReference type="EMBL" id="KAK3045857.1"/>
    </source>
</evidence>
<dbReference type="GO" id="GO:0004029">
    <property type="term" value="F:aldehyde dehydrogenase (NAD+) activity"/>
    <property type="evidence" value="ECO:0007669"/>
    <property type="project" value="UniProtKB-EC"/>
</dbReference>
<dbReference type="Gene3D" id="3.40.309.10">
    <property type="entry name" value="Aldehyde Dehydrogenase, Chain A, domain 2"/>
    <property type="match status" value="1"/>
</dbReference>
<evidence type="ECO:0000256" key="1">
    <source>
        <dbReference type="ARBA" id="ARBA00009986"/>
    </source>
</evidence>
<comment type="similarity">
    <text evidence="1">Belongs to the aldehyde dehydrogenase family.</text>
</comment>
<dbReference type="PANTHER" id="PTHR11699">
    <property type="entry name" value="ALDEHYDE DEHYDROGENASE-RELATED"/>
    <property type="match status" value="1"/>
</dbReference>
<dbReference type="Proteomes" id="UP001271007">
    <property type="component" value="Unassembled WGS sequence"/>
</dbReference>
<reference evidence="5" key="1">
    <citation type="submission" date="2023-04" db="EMBL/GenBank/DDBJ databases">
        <title>Black Yeasts Isolated from many extreme environments.</title>
        <authorList>
            <person name="Coleine C."/>
            <person name="Stajich J.E."/>
            <person name="Selbmann L."/>
        </authorList>
    </citation>
    <scope>NUCLEOTIDE SEQUENCE</scope>
    <source>
        <strain evidence="5">CCFEE 5312</strain>
    </source>
</reference>
<dbReference type="Gene3D" id="3.40.605.10">
    <property type="entry name" value="Aldehyde Dehydrogenase, Chain A, domain 1"/>
    <property type="match status" value="1"/>
</dbReference>
<evidence type="ECO:0000256" key="2">
    <source>
        <dbReference type="ARBA" id="ARBA00024226"/>
    </source>
</evidence>
<dbReference type="EMBL" id="JAWDJX010000141">
    <property type="protein sequence ID" value="KAK3045857.1"/>
    <property type="molecule type" value="Genomic_DNA"/>
</dbReference>
<dbReference type="InterPro" id="IPR016162">
    <property type="entry name" value="Ald_DH_N"/>
</dbReference>
<dbReference type="InterPro" id="IPR016163">
    <property type="entry name" value="Ald_DH_C"/>
</dbReference>
<sequence length="220" mass="23603">MLNLNLFQLIISQDSGQVCTASSRVYVQRSAAGALKRLLVSRFESLKLGSPTSTDTDLGPQADATQAKSIASFLEVGKKEGTVLTGGEQSDVGANYIKPTIFAGIQDDSRINVEEVFGPVLVLHEFDTEEEVVARANDTEYGLYASVLSSNVDTALRVARALEAGNVGVNCTSPFDSYELPFGGYKSSGVGRSKGSNAVLSWLEEKSVYIRQKPAPQRES</sequence>
<comment type="caution">
    <text evidence="5">The sequence shown here is derived from an EMBL/GenBank/DDBJ whole genome shotgun (WGS) entry which is preliminary data.</text>
</comment>
<evidence type="ECO:0000259" key="4">
    <source>
        <dbReference type="Pfam" id="PF00171"/>
    </source>
</evidence>
<dbReference type="InterPro" id="IPR016161">
    <property type="entry name" value="Ald_DH/histidinol_DH"/>
</dbReference>
<evidence type="ECO:0000313" key="6">
    <source>
        <dbReference type="Proteomes" id="UP001271007"/>
    </source>
</evidence>
<protein>
    <recommendedName>
        <fullName evidence="2">aldehyde dehydrogenase (NAD(+))</fullName>
        <ecNumber evidence="2">1.2.1.3</ecNumber>
    </recommendedName>
</protein>
<dbReference type="EC" id="1.2.1.3" evidence="2"/>
<dbReference type="AlphaFoldDB" id="A0AAJ0DA02"/>
<dbReference type="Pfam" id="PF00171">
    <property type="entry name" value="Aldedh"/>
    <property type="match status" value="1"/>
</dbReference>
<feature type="domain" description="Aldehyde dehydrogenase" evidence="4">
    <location>
        <begin position="14"/>
        <end position="208"/>
    </location>
</feature>
<name>A0AAJ0DA02_9PEZI</name>
<accession>A0AAJ0DA02</accession>
<proteinExistence type="inferred from homology"/>
<keyword evidence="6" id="KW-1185">Reference proteome</keyword>
<evidence type="ECO:0000256" key="3">
    <source>
        <dbReference type="ARBA" id="ARBA00049194"/>
    </source>
</evidence>
<dbReference type="SUPFAM" id="SSF53720">
    <property type="entry name" value="ALDH-like"/>
    <property type="match status" value="1"/>
</dbReference>
<dbReference type="InterPro" id="IPR015590">
    <property type="entry name" value="Aldehyde_DH_dom"/>
</dbReference>
<gene>
    <name evidence="5" type="ORF">LTR09_012611</name>
</gene>